<feature type="domain" description="Smr" evidence="2">
    <location>
        <begin position="290"/>
        <end position="369"/>
    </location>
</feature>
<proteinExistence type="predicted"/>
<keyword evidence="5" id="KW-1185">Reference proteome</keyword>
<dbReference type="SMART" id="SM00463">
    <property type="entry name" value="SMR"/>
    <property type="match status" value="1"/>
</dbReference>
<gene>
    <name evidence="3" type="ORF">CCMP2556_LOCUS29234</name>
    <name evidence="4" type="ORF">CCMP2556_LOCUS29320</name>
</gene>
<keyword evidence="1" id="KW-0677">Repeat</keyword>
<dbReference type="InterPro" id="IPR011990">
    <property type="entry name" value="TPR-like_helical_dom_sf"/>
</dbReference>
<dbReference type="PANTHER" id="PTHR47447:SF17">
    <property type="entry name" value="OS12G0638900 PROTEIN"/>
    <property type="match status" value="1"/>
</dbReference>
<dbReference type="PANTHER" id="PTHR47447">
    <property type="entry name" value="OS03G0856100 PROTEIN"/>
    <property type="match status" value="1"/>
</dbReference>
<dbReference type="Gene3D" id="3.30.1370.110">
    <property type="match status" value="1"/>
</dbReference>
<evidence type="ECO:0000313" key="4">
    <source>
        <dbReference type="EMBL" id="CAK9059544.1"/>
    </source>
</evidence>
<accession>A0ABP0N8W4</accession>
<organism evidence="3 5">
    <name type="scientific">Durusdinium trenchii</name>
    <dbReference type="NCBI Taxonomy" id="1381693"/>
    <lineage>
        <taxon>Eukaryota</taxon>
        <taxon>Sar</taxon>
        <taxon>Alveolata</taxon>
        <taxon>Dinophyceae</taxon>
        <taxon>Suessiales</taxon>
        <taxon>Symbiodiniaceae</taxon>
        <taxon>Durusdinium</taxon>
    </lineage>
</organism>
<evidence type="ECO:0000259" key="2">
    <source>
        <dbReference type="PROSITE" id="PS50828"/>
    </source>
</evidence>
<dbReference type="InterPro" id="IPR002625">
    <property type="entry name" value="Smr_dom"/>
</dbReference>
<dbReference type="InterPro" id="IPR002885">
    <property type="entry name" value="PPR_rpt"/>
</dbReference>
<evidence type="ECO:0000256" key="1">
    <source>
        <dbReference type="ARBA" id="ARBA00022737"/>
    </source>
</evidence>
<dbReference type="Pfam" id="PF01535">
    <property type="entry name" value="PPR"/>
    <property type="match status" value="1"/>
</dbReference>
<sequence length="377" mass="41071">MQVADRGQSAGHEGYSLRPLLSAMEAQKVEPNEVTLTSILSACERTHRWAEALAALSGSAGLRAAKPQPFLAAVHWNAALGACAAGSAWKQGLSIFAEMLSSGIADAASMANILKAFNKASHWQEAFWCLFEVPTAFKLDTSWHHYVTVAESGGLQSEWQQALDLLFHSPGASQIPESYRISAAISVCKDAIAFRGGAGAPHWQYAVALFASSGAEAHVANALISVYQKVALWEAALGIFAQTQQSQVDWMTTLLALCAGTRSLAKRFYLESPVRVHMRRDPQMRNLYTIDLHELPVEVALLAVEVTLDELEQLQEEDDTILHIITGHGEHRSGLSVVRTAVLSLLRAVPFVMVEMDESNPGLLRCIVPKESRGFRV</sequence>
<evidence type="ECO:0000313" key="3">
    <source>
        <dbReference type="EMBL" id="CAK9059342.1"/>
    </source>
</evidence>
<protein>
    <recommendedName>
        <fullName evidence="2">Smr domain-containing protein</fullName>
    </recommendedName>
</protein>
<dbReference type="PROSITE" id="PS50828">
    <property type="entry name" value="SMR"/>
    <property type="match status" value="1"/>
</dbReference>
<dbReference type="Proteomes" id="UP001642484">
    <property type="component" value="Unassembled WGS sequence"/>
</dbReference>
<dbReference type="InterPro" id="IPR036063">
    <property type="entry name" value="Smr_dom_sf"/>
</dbReference>
<evidence type="ECO:0000313" key="5">
    <source>
        <dbReference type="Proteomes" id="UP001642484"/>
    </source>
</evidence>
<dbReference type="EMBL" id="CAXAMN010021418">
    <property type="protein sequence ID" value="CAK9059342.1"/>
    <property type="molecule type" value="Genomic_DNA"/>
</dbReference>
<dbReference type="SUPFAM" id="SSF160443">
    <property type="entry name" value="SMR domain-like"/>
    <property type="match status" value="1"/>
</dbReference>
<reference evidence="3 5" key="1">
    <citation type="submission" date="2024-02" db="EMBL/GenBank/DDBJ databases">
        <authorList>
            <person name="Chen Y."/>
            <person name="Shah S."/>
            <person name="Dougan E. K."/>
            <person name="Thang M."/>
            <person name="Chan C."/>
        </authorList>
    </citation>
    <scope>NUCLEOTIDE SEQUENCE [LARGE SCALE GENOMIC DNA]</scope>
</reference>
<dbReference type="EMBL" id="CAXAMN010021440">
    <property type="protein sequence ID" value="CAK9059544.1"/>
    <property type="molecule type" value="Genomic_DNA"/>
</dbReference>
<dbReference type="Gene3D" id="1.25.40.10">
    <property type="entry name" value="Tetratricopeptide repeat domain"/>
    <property type="match status" value="1"/>
</dbReference>
<name>A0ABP0N8W4_9DINO</name>
<comment type="caution">
    <text evidence="3">The sequence shown here is derived from an EMBL/GenBank/DDBJ whole genome shotgun (WGS) entry which is preliminary data.</text>
</comment>